<dbReference type="KEGG" id="fam:OYT1_ch2252"/>
<dbReference type="Proteomes" id="UP000033070">
    <property type="component" value="Chromosome"/>
</dbReference>
<accession>A0A2Z6GDZ5</accession>
<name>A0A2Z6GDZ5_9PROT</name>
<sequence length="41" mass="4505">MPQRGHLIARRVNSASASFRLHAPHRTVSIYYSSVVASAPL</sequence>
<evidence type="ECO:0000313" key="1">
    <source>
        <dbReference type="EMBL" id="BBE51768.1"/>
    </source>
</evidence>
<protein>
    <submittedName>
        <fullName evidence="1">Uncharacterized protein</fullName>
    </submittedName>
</protein>
<dbReference type="AlphaFoldDB" id="A0A2Z6GDZ5"/>
<organism evidence="1 2">
    <name type="scientific">Ferriphaselus amnicola</name>
    <dbReference type="NCBI Taxonomy" id="1188319"/>
    <lineage>
        <taxon>Bacteria</taxon>
        <taxon>Pseudomonadati</taxon>
        <taxon>Pseudomonadota</taxon>
        <taxon>Betaproteobacteria</taxon>
        <taxon>Nitrosomonadales</taxon>
        <taxon>Gallionellaceae</taxon>
        <taxon>Ferriphaselus</taxon>
    </lineage>
</organism>
<proteinExistence type="predicted"/>
<dbReference type="EMBL" id="AP018738">
    <property type="protein sequence ID" value="BBE51768.1"/>
    <property type="molecule type" value="Genomic_DNA"/>
</dbReference>
<reference evidence="1 2" key="1">
    <citation type="submission" date="2018-06" db="EMBL/GenBank/DDBJ databases">
        <title>OYT1 Genome Sequencing.</title>
        <authorList>
            <person name="Kato S."/>
            <person name="Itoh T."/>
            <person name="Ohkuma M."/>
        </authorList>
    </citation>
    <scope>NUCLEOTIDE SEQUENCE [LARGE SCALE GENOMIC DNA]</scope>
    <source>
        <strain evidence="1 2">OYT1</strain>
    </source>
</reference>
<gene>
    <name evidence="1" type="ORF">OYT1_ch2252</name>
</gene>
<keyword evidence="2" id="KW-1185">Reference proteome</keyword>
<evidence type="ECO:0000313" key="2">
    <source>
        <dbReference type="Proteomes" id="UP000033070"/>
    </source>
</evidence>